<reference evidence="1" key="1">
    <citation type="submission" date="2022-01" db="EMBL/GenBank/DDBJ databases">
        <title>Collection of gut derived symbiotic bacterial strains cultured from healthy donors.</title>
        <authorList>
            <person name="Lin H."/>
            <person name="Kohout C."/>
            <person name="Waligurski E."/>
            <person name="Pamer E.G."/>
        </authorList>
    </citation>
    <scope>NUCLEOTIDE SEQUENCE</scope>
    <source>
        <strain evidence="1">DFI.7.46</strain>
    </source>
</reference>
<evidence type="ECO:0000313" key="1">
    <source>
        <dbReference type="EMBL" id="MCG4617283.1"/>
    </source>
</evidence>
<evidence type="ECO:0000313" key="2">
    <source>
        <dbReference type="Proteomes" id="UP001200537"/>
    </source>
</evidence>
<name>A0AAJ1BAF0_9ACTO</name>
<dbReference type="AlphaFoldDB" id="A0AAJ1BAF0"/>
<dbReference type="Proteomes" id="UP001200537">
    <property type="component" value="Unassembled WGS sequence"/>
</dbReference>
<comment type="caution">
    <text evidence="1">The sequence shown here is derived from an EMBL/GenBank/DDBJ whole genome shotgun (WGS) entry which is preliminary data.</text>
</comment>
<dbReference type="EMBL" id="JAKNHJ010000003">
    <property type="protein sequence ID" value="MCG4617283.1"/>
    <property type="molecule type" value="Genomic_DNA"/>
</dbReference>
<accession>A0AAJ1BAF0</accession>
<dbReference type="RefSeq" id="WP_238127557.1">
    <property type="nucleotide sequence ID" value="NZ_JAGZVZ010000001.1"/>
</dbReference>
<organism evidence="1 2">
    <name type="scientific">Varibaculum cambriense</name>
    <dbReference type="NCBI Taxonomy" id="184870"/>
    <lineage>
        <taxon>Bacteria</taxon>
        <taxon>Bacillati</taxon>
        <taxon>Actinomycetota</taxon>
        <taxon>Actinomycetes</taxon>
        <taxon>Actinomycetales</taxon>
        <taxon>Actinomycetaceae</taxon>
        <taxon>Varibaculum</taxon>
    </lineage>
</organism>
<evidence type="ECO:0008006" key="3">
    <source>
        <dbReference type="Google" id="ProtNLM"/>
    </source>
</evidence>
<protein>
    <recommendedName>
        <fullName evidence="3">Antitoxin</fullName>
    </recommendedName>
</protein>
<gene>
    <name evidence="1" type="ORF">L0M99_02060</name>
</gene>
<sequence>MRNEYDFSESRVNPYVERLRKPVTINLDVANIDYFKSEAARTGVPYQTIINMYLTQCRTQDKHLVFA</sequence>
<proteinExistence type="predicted"/>